<sequence length="324" mass="33686">MRAGLWVVIALLTLAACSPVPIDRVDVVERRDDALFAYSNLASWISRDYGRTWTYWSGEPAKNPQTSACHSQSCYRIGPGPLSVEESTDGGVRWREAWSVSEGRVELLSRALDGPPRSHTLAVLGRPGGSHVVVVANSYDGVAVRDESGVWRRYGVNGGELSLAAAVPLGHSSQDHIVPETVVAVLAGLWTLLAGFFLAVAPGHGNRRSLAVLLAVGTATTLVTAAGFLDAYGLVVLGGVATVSLLIGSAAVAVSSRVGSQALSLVAGAGIVVTLAVLLPFRLWTGGWPDQYGTALLAAAGGGLALGSVALMGVRRHARHAVLK</sequence>
<keyword evidence="1" id="KW-0812">Transmembrane</keyword>
<protein>
    <submittedName>
        <fullName evidence="2">Uncharacterized protein</fullName>
    </submittedName>
</protein>
<gene>
    <name evidence="2" type="ORF">HNR30_003003</name>
</gene>
<accession>A0A7W0CIP4</accession>
<dbReference type="EMBL" id="JACDUR010000003">
    <property type="protein sequence ID" value="MBA2891662.1"/>
    <property type="molecule type" value="Genomic_DNA"/>
</dbReference>
<feature type="transmembrane region" description="Helical" evidence="1">
    <location>
        <begin position="262"/>
        <end position="283"/>
    </location>
</feature>
<organism evidence="2 3">
    <name type="scientific">Nonomuraea soli</name>
    <dbReference type="NCBI Taxonomy" id="1032476"/>
    <lineage>
        <taxon>Bacteria</taxon>
        <taxon>Bacillati</taxon>
        <taxon>Actinomycetota</taxon>
        <taxon>Actinomycetes</taxon>
        <taxon>Streptosporangiales</taxon>
        <taxon>Streptosporangiaceae</taxon>
        <taxon>Nonomuraea</taxon>
    </lineage>
</organism>
<dbReference type="AlphaFoldDB" id="A0A7W0CIP4"/>
<dbReference type="PROSITE" id="PS51257">
    <property type="entry name" value="PROKAR_LIPOPROTEIN"/>
    <property type="match status" value="1"/>
</dbReference>
<feature type="transmembrane region" description="Helical" evidence="1">
    <location>
        <begin position="182"/>
        <end position="201"/>
    </location>
</feature>
<dbReference type="SUPFAM" id="SSF110296">
    <property type="entry name" value="Oligoxyloglucan reducing end-specific cellobiohydrolase"/>
    <property type="match status" value="1"/>
</dbReference>
<dbReference type="RefSeq" id="WP_181610436.1">
    <property type="nucleotide sequence ID" value="NZ_BAABAM010000002.1"/>
</dbReference>
<evidence type="ECO:0000256" key="1">
    <source>
        <dbReference type="SAM" id="Phobius"/>
    </source>
</evidence>
<evidence type="ECO:0000313" key="2">
    <source>
        <dbReference type="EMBL" id="MBA2891662.1"/>
    </source>
</evidence>
<proteinExistence type="predicted"/>
<keyword evidence="3" id="KW-1185">Reference proteome</keyword>
<keyword evidence="1" id="KW-0472">Membrane</keyword>
<feature type="transmembrane region" description="Helical" evidence="1">
    <location>
        <begin position="295"/>
        <end position="314"/>
    </location>
</feature>
<evidence type="ECO:0000313" key="3">
    <source>
        <dbReference type="Proteomes" id="UP000530928"/>
    </source>
</evidence>
<feature type="transmembrane region" description="Helical" evidence="1">
    <location>
        <begin position="210"/>
        <end position="229"/>
    </location>
</feature>
<reference evidence="2 3" key="1">
    <citation type="submission" date="2020-07" db="EMBL/GenBank/DDBJ databases">
        <title>Genomic Encyclopedia of Type Strains, Phase IV (KMG-IV): sequencing the most valuable type-strain genomes for metagenomic binning, comparative biology and taxonomic classification.</title>
        <authorList>
            <person name="Goeker M."/>
        </authorList>
    </citation>
    <scope>NUCLEOTIDE SEQUENCE [LARGE SCALE GENOMIC DNA]</scope>
    <source>
        <strain evidence="2 3">DSM 45533</strain>
    </source>
</reference>
<feature type="transmembrane region" description="Helical" evidence="1">
    <location>
        <begin position="235"/>
        <end position="255"/>
    </location>
</feature>
<dbReference type="Proteomes" id="UP000530928">
    <property type="component" value="Unassembled WGS sequence"/>
</dbReference>
<name>A0A7W0CIP4_9ACTN</name>
<comment type="caution">
    <text evidence="2">The sequence shown here is derived from an EMBL/GenBank/DDBJ whole genome shotgun (WGS) entry which is preliminary data.</text>
</comment>
<keyword evidence="1" id="KW-1133">Transmembrane helix</keyword>